<dbReference type="HOGENOM" id="CLU_2041037_0_0_1"/>
<sequence>MLRVELSLIIVLVGLMGFIIPIDCRHISTPEGSSRLTNTMGLAGLGSGGPMSASLQPSSEMKHQFLMIPSQYLLRSQVFDPERYQLLTNLRRERRKFPEVGSKGFEADIFDEGFGGFSTMR</sequence>
<reference evidence="2" key="1">
    <citation type="submission" date="2011-08" db="EMBL/GenBank/DDBJ databases">
        <authorList>
            <person name="Rombauts S."/>
        </authorList>
    </citation>
    <scope>NUCLEOTIDE SEQUENCE</scope>
    <source>
        <strain evidence="2">London</strain>
    </source>
</reference>
<proteinExistence type="predicted"/>
<dbReference type="AlphaFoldDB" id="T1KNL2"/>
<evidence type="ECO:0000313" key="1">
    <source>
        <dbReference type="EnsemblMetazoa" id="tetur16g01370.1"/>
    </source>
</evidence>
<name>T1KNL2_TETUR</name>
<protein>
    <submittedName>
        <fullName evidence="1">Uncharacterized protein</fullName>
    </submittedName>
</protein>
<accession>T1KNL2</accession>
<evidence type="ECO:0000313" key="2">
    <source>
        <dbReference type="Proteomes" id="UP000015104"/>
    </source>
</evidence>
<keyword evidence="2" id="KW-1185">Reference proteome</keyword>
<dbReference type="Proteomes" id="UP000015104">
    <property type="component" value="Unassembled WGS sequence"/>
</dbReference>
<dbReference type="EnsemblMetazoa" id="tetur16g01370.1">
    <property type="protein sequence ID" value="tetur16g01370.1"/>
    <property type="gene ID" value="tetur16g01370"/>
</dbReference>
<reference evidence="1" key="2">
    <citation type="submission" date="2015-06" db="UniProtKB">
        <authorList>
            <consortium name="EnsemblMetazoa"/>
        </authorList>
    </citation>
    <scope>IDENTIFICATION</scope>
</reference>
<organism evidence="1 2">
    <name type="scientific">Tetranychus urticae</name>
    <name type="common">Two-spotted spider mite</name>
    <dbReference type="NCBI Taxonomy" id="32264"/>
    <lineage>
        <taxon>Eukaryota</taxon>
        <taxon>Metazoa</taxon>
        <taxon>Ecdysozoa</taxon>
        <taxon>Arthropoda</taxon>
        <taxon>Chelicerata</taxon>
        <taxon>Arachnida</taxon>
        <taxon>Acari</taxon>
        <taxon>Acariformes</taxon>
        <taxon>Trombidiformes</taxon>
        <taxon>Prostigmata</taxon>
        <taxon>Eleutherengona</taxon>
        <taxon>Raphignathae</taxon>
        <taxon>Tetranychoidea</taxon>
        <taxon>Tetranychidae</taxon>
        <taxon>Tetranychus</taxon>
    </lineage>
</organism>
<dbReference type="EMBL" id="CAEY01000277">
    <property type="status" value="NOT_ANNOTATED_CDS"/>
    <property type="molecule type" value="Genomic_DNA"/>
</dbReference>